<dbReference type="CDD" id="cd04301">
    <property type="entry name" value="NAT_SF"/>
    <property type="match status" value="1"/>
</dbReference>
<organism evidence="3 4">
    <name type="scientific">Labrys neptuniae</name>
    <dbReference type="NCBI Taxonomy" id="376174"/>
    <lineage>
        <taxon>Bacteria</taxon>
        <taxon>Pseudomonadati</taxon>
        <taxon>Pseudomonadota</taxon>
        <taxon>Alphaproteobacteria</taxon>
        <taxon>Hyphomicrobiales</taxon>
        <taxon>Xanthobacteraceae</taxon>
        <taxon>Labrys</taxon>
    </lineage>
</organism>
<name>A0ABV3PR54_9HYPH</name>
<evidence type="ECO:0000313" key="3">
    <source>
        <dbReference type="EMBL" id="MEW9307774.1"/>
    </source>
</evidence>
<dbReference type="EMBL" id="JBFNQD010000006">
    <property type="protein sequence ID" value="MEW9307774.1"/>
    <property type="molecule type" value="Genomic_DNA"/>
</dbReference>
<dbReference type="InterPro" id="IPR016181">
    <property type="entry name" value="Acyl_CoA_acyltransferase"/>
</dbReference>
<protein>
    <submittedName>
        <fullName evidence="3">GNAT family N-acetyltransferase</fullName>
    </submittedName>
</protein>
<dbReference type="Gene3D" id="3.40.630.30">
    <property type="match status" value="1"/>
</dbReference>
<evidence type="ECO:0000256" key="1">
    <source>
        <dbReference type="ARBA" id="ARBA00022679"/>
    </source>
</evidence>
<dbReference type="PROSITE" id="PS51186">
    <property type="entry name" value="GNAT"/>
    <property type="match status" value="1"/>
</dbReference>
<accession>A0ABV3PR54</accession>
<dbReference type="Pfam" id="PF00583">
    <property type="entry name" value="Acetyltransf_1"/>
    <property type="match status" value="1"/>
</dbReference>
<dbReference type="SUPFAM" id="SSF55729">
    <property type="entry name" value="Acyl-CoA N-acyltransferases (Nat)"/>
    <property type="match status" value="1"/>
</dbReference>
<sequence>MTTAIRIRQFEPADQDGVLGVILPIQREEFGIEITAGDQPDLLGIDAFYQTGCGGFWVAEHEGAVIGTIGLKDISMKDVDLGRADRPQAALRKMFVAAPYRGRPHGVASRLLDHLLAEARERGVEEVFLGTTAKFLAAHRFYEKNGFAEIARHHLPASFPIMAVDTKFYVRGIAG</sequence>
<keyword evidence="4" id="KW-1185">Reference proteome</keyword>
<feature type="domain" description="N-acetyltransferase" evidence="2">
    <location>
        <begin position="5"/>
        <end position="171"/>
    </location>
</feature>
<dbReference type="PANTHER" id="PTHR13947:SF37">
    <property type="entry name" value="LD18367P"/>
    <property type="match status" value="1"/>
</dbReference>
<dbReference type="InterPro" id="IPR050769">
    <property type="entry name" value="NAT_camello-type"/>
</dbReference>
<dbReference type="Proteomes" id="UP001555786">
    <property type="component" value="Unassembled WGS sequence"/>
</dbReference>
<keyword evidence="1" id="KW-0808">Transferase</keyword>
<dbReference type="RefSeq" id="WP_367625096.1">
    <property type="nucleotide sequence ID" value="NZ_JBFNQD010000006.1"/>
</dbReference>
<proteinExistence type="predicted"/>
<reference evidence="3 4" key="1">
    <citation type="submission" date="2024-07" db="EMBL/GenBank/DDBJ databases">
        <title>Description of Labrys sedimenti sp. nov., isolated from a diclofenac-degrading enrichment culture.</title>
        <authorList>
            <person name="Tancsics A."/>
            <person name="Csepanyi A."/>
        </authorList>
    </citation>
    <scope>NUCLEOTIDE SEQUENCE [LARGE SCALE GENOMIC DNA]</scope>
    <source>
        <strain evidence="3 4">LMG 23578</strain>
    </source>
</reference>
<dbReference type="PANTHER" id="PTHR13947">
    <property type="entry name" value="GNAT FAMILY N-ACETYLTRANSFERASE"/>
    <property type="match status" value="1"/>
</dbReference>
<dbReference type="InterPro" id="IPR000182">
    <property type="entry name" value="GNAT_dom"/>
</dbReference>
<comment type="caution">
    <text evidence="3">The sequence shown here is derived from an EMBL/GenBank/DDBJ whole genome shotgun (WGS) entry which is preliminary data.</text>
</comment>
<evidence type="ECO:0000259" key="2">
    <source>
        <dbReference type="PROSITE" id="PS51186"/>
    </source>
</evidence>
<gene>
    <name evidence="3" type="ORF">ABXS05_19625</name>
</gene>
<evidence type="ECO:0000313" key="4">
    <source>
        <dbReference type="Proteomes" id="UP001555786"/>
    </source>
</evidence>